<protein>
    <submittedName>
        <fullName evidence="1">Uncharacterized protein</fullName>
    </submittedName>
</protein>
<evidence type="ECO:0000313" key="2">
    <source>
        <dbReference type="Proteomes" id="UP000055048"/>
    </source>
</evidence>
<reference evidence="1 2" key="1">
    <citation type="submission" date="2015-01" db="EMBL/GenBank/DDBJ databases">
        <title>Evolution of Trichinella species and genotypes.</title>
        <authorList>
            <person name="Korhonen P.K."/>
            <person name="Edoardo P."/>
            <person name="Giuseppe L.R."/>
            <person name="Gasser R.B."/>
        </authorList>
    </citation>
    <scope>NUCLEOTIDE SEQUENCE [LARGE SCALE GENOMIC DNA]</scope>
    <source>
        <strain evidence="1">ISS417</strain>
    </source>
</reference>
<proteinExistence type="predicted"/>
<evidence type="ECO:0000313" key="1">
    <source>
        <dbReference type="EMBL" id="KRX31790.1"/>
    </source>
</evidence>
<feature type="non-terminal residue" evidence="1">
    <location>
        <position position="1"/>
    </location>
</feature>
<dbReference type="AlphaFoldDB" id="A0A0V0SYL9"/>
<keyword evidence="2" id="KW-1185">Reference proteome</keyword>
<organism evidence="1 2">
    <name type="scientific">Trichinella murrelli</name>
    <dbReference type="NCBI Taxonomy" id="144512"/>
    <lineage>
        <taxon>Eukaryota</taxon>
        <taxon>Metazoa</taxon>
        <taxon>Ecdysozoa</taxon>
        <taxon>Nematoda</taxon>
        <taxon>Enoplea</taxon>
        <taxon>Dorylaimia</taxon>
        <taxon>Trichinellida</taxon>
        <taxon>Trichinellidae</taxon>
        <taxon>Trichinella</taxon>
    </lineage>
</organism>
<gene>
    <name evidence="1" type="ORF">T05_13500</name>
</gene>
<comment type="caution">
    <text evidence="1">The sequence shown here is derived from an EMBL/GenBank/DDBJ whole genome shotgun (WGS) entry which is preliminary data.</text>
</comment>
<sequence length="48" mass="5460">LSSSNPYRSPRLCSASTQWQNRMDACPFFSLSSSSRNLFKSLRLLLCC</sequence>
<accession>A0A0V0SYL9</accession>
<name>A0A0V0SYL9_9BILA</name>
<dbReference type="EMBL" id="JYDJ01001566">
    <property type="protein sequence ID" value="KRX31790.1"/>
    <property type="molecule type" value="Genomic_DNA"/>
</dbReference>
<dbReference type="Proteomes" id="UP000055048">
    <property type="component" value="Unassembled WGS sequence"/>
</dbReference>